<name>A0A9W7KQJ0_9PROT</name>
<comment type="caution">
    <text evidence="1">The sequence shown here is derived from an EMBL/GenBank/DDBJ whole genome shotgun (WGS) entry which is preliminary data.</text>
</comment>
<dbReference type="EMBL" id="QOKW01000022">
    <property type="protein sequence ID" value="KAA0677667.1"/>
    <property type="molecule type" value="Genomic_DNA"/>
</dbReference>
<dbReference type="AlphaFoldDB" id="A0A9W7KQJ0"/>
<organism evidence="1 2">
    <name type="scientific">Roseomonas genomospecies 6</name>
    <dbReference type="NCBI Taxonomy" id="214106"/>
    <lineage>
        <taxon>Bacteria</taxon>
        <taxon>Pseudomonadati</taxon>
        <taxon>Pseudomonadota</taxon>
        <taxon>Alphaproteobacteria</taxon>
        <taxon>Acetobacterales</taxon>
        <taxon>Roseomonadaceae</taxon>
        <taxon>Roseomonas</taxon>
    </lineage>
</organism>
<sequence length="250" mass="27443">MIMSNAYFIHDAKADRDWIWLPDARGGHIAVTRDVVRSFLSEAKGYDDWTPDPGRAPVATPTDLGIIVAIRTAKGSLEIFEDALWDARMDRYGFGETYVQDSYGGLFLREPHFAFARSGPSVIIDVEGVSGKLHVMATPNGPVAWFIDPCHGRQKVLMAMRVAVSDDGEFDTSQDEALARGAIGAAAKRVLTLFGKPATTVRARVMETERKRAQRARTQEAGLARVEVRVPPPRVGDIKKTAADMCEGRA</sequence>
<proteinExistence type="predicted"/>
<gene>
    <name evidence="1" type="ORF">DS843_22780</name>
</gene>
<evidence type="ECO:0000313" key="1">
    <source>
        <dbReference type="EMBL" id="KAA0677667.1"/>
    </source>
</evidence>
<protein>
    <submittedName>
        <fullName evidence="1">Uncharacterized protein</fullName>
    </submittedName>
</protein>
<accession>A0A9W7KQJ0</accession>
<evidence type="ECO:0000313" key="2">
    <source>
        <dbReference type="Proteomes" id="UP000480854"/>
    </source>
</evidence>
<dbReference type="Proteomes" id="UP000480854">
    <property type="component" value="Unassembled WGS sequence"/>
</dbReference>
<keyword evidence="2" id="KW-1185">Reference proteome</keyword>
<reference evidence="1 2" key="1">
    <citation type="submission" date="2018-07" db="EMBL/GenBank/DDBJ databases">
        <title>Genome sequence of Azospirillum sp. ATCC 49961.</title>
        <authorList>
            <person name="Sant'Anna F.H."/>
            <person name="Baldani J.I."/>
            <person name="Zilli J.E."/>
            <person name="Reis V.M."/>
            <person name="Hartmann A."/>
            <person name="Cruz L."/>
            <person name="de Souza E.M."/>
            <person name="de Oliveira Pedrosa F."/>
            <person name="Passaglia L.M.P."/>
        </authorList>
    </citation>
    <scope>NUCLEOTIDE SEQUENCE [LARGE SCALE GENOMIC DNA]</scope>
    <source>
        <strain evidence="1 2">ATCC 49961</strain>
    </source>
</reference>